<keyword evidence="3" id="KW-1185">Reference proteome</keyword>
<evidence type="ECO:0008006" key="4">
    <source>
        <dbReference type="Google" id="ProtNLM"/>
    </source>
</evidence>
<keyword evidence="1" id="KW-1133">Transmembrane helix</keyword>
<organism evidence="2 3">
    <name type="scientific">Methanobacterium spitsbergense</name>
    <dbReference type="NCBI Taxonomy" id="2874285"/>
    <lineage>
        <taxon>Archaea</taxon>
        <taxon>Methanobacteriati</taxon>
        <taxon>Methanobacteriota</taxon>
        <taxon>Methanomada group</taxon>
        <taxon>Methanobacteria</taxon>
        <taxon>Methanobacteriales</taxon>
        <taxon>Methanobacteriaceae</taxon>
        <taxon>Methanobacterium</taxon>
    </lineage>
</organism>
<dbReference type="EMBL" id="JAIOUQ010000013">
    <property type="protein sequence ID" value="MBZ2166496.1"/>
    <property type="molecule type" value="Genomic_DNA"/>
</dbReference>
<dbReference type="AlphaFoldDB" id="A0A8T5UX62"/>
<proteinExistence type="predicted"/>
<name>A0A8T5UX62_9EURY</name>
<gene>
    <name evidence="2" type="ORF">K8N75_10655</name>
</gene>
<protein>
    <recommendedName>
        <fullName evidence="4">DUF3426 domain-containing protein</fullName>
    </recommendedName>
</protein>
<keyword evidence="1" id="KW-0812">Transmembrane</keyword>
<dbReference type="RefSeq" id="WP_223792047.1">
    <property type="nucleotide sequence ID" value="NZ_JAIOUQ010000013.1"/>
</dbReference>
<accession>A0A8T5UX62</accession>
<keyword evidence="1" id="KW-0472">Membrane</keyword>
<feature type="transmembrane region" description="Helical" evidence="1">
    <location>
        <begin position="7"/>
        <end position="25"/>
    </location>
</feature>
<reference evidence="3" key="1">
    <citation type="journal article" date="2022" name="Microbiol. Resour. Announc.">
        <title>Draft Genome Sequence of a Methanogenic Archaeon from West Spitsbergen Permafrost.</title>
        <authorList>
            <person name="Trubitsyn V."/>
            <person name="Rivkina E."/>
            <person name="Shcherbakova V."/>
        </authorList>
    </citation>
    <scope>NUCLEOTIDE SEQUENCE [LARGE SCALE GENOMIC DNA]</scope>
    <source>
        <strain evidence="3">VT</strain>
    </source>
</reference>
<evidence type="ECO:0000256" key="1">
    <source>
        <dbReference type="SAM" id="Phobius"/>
    </source>
</evidence>
<sequence>MDNNVKYLTLSIIGLIVIVAGYVLLIQSAPQGPVAQSYVSNLTIINSNGSNINGVFVINGVVQNNNPFNITVINLNASGYNSTGKLVDTGDGFTTTTPIVAGGTGNFTISLYDPQMQVKTYVAQVEDASK</sequence>
<evidence type="ECO:0000313" key="2">
    <source>
        <dbReference type="EMBL" id="MBZ2166496.1"/>
    </source>
</evidence>
<comment type="caution">
    <text evidence="2">The sequence shown here is derived from an EMBL/GenBank/DDBJ whole genome shotgun (WGS) entry which is preliminary data.</text>
</comment>
<evidence type="ECO:0000313" key="3">
    <source>
        <dbReference type="Proteomes" id="UP000825933"/>
    </source>
</evidence>
<dbReference type="Proteomes" id="UP000825933">
    <property type="component" value="Unassembled WGS sequence"/>
</dbReference>